<keyword evidence="9" id="KW-0548">Nucleotidyltransferase</keyword>
<keyword evidence="6" id="KW-0175">Coiled coil</keyword>
<evidence type="ECO:0000313" key="10">
    <source>
        <dbReference type="Proteomes" id="UP000010473"/>
    </source>
</evidence>
<dbReference type="InterPro" id="IPR001098">
    <property type="entry name" value="DNA-dir_DNA_pol_A_palm_dom"/>
</dbReference>
<dbReference type="Gene3D" id="1.10.150.20">
    <property type="entry name" value="5' to 3' exonuclease, C-terminal subdomain"/>
    <property type="match status" value="1"/>
</dbReference>
<dbReference type="GO" id="GO:0006261">
    <property type="term" value="P:DNA-templated DNA replication"/>
    <property type="evidence" value="ECO:0007669"/>
    <property type="project" value="InterPro"/>
</dbReference>
<evidence type="ECO:0000256" key="3">
    <source>
        <dbReference type="ARBA" id="ARBA00020311"/>
    </source>
</evidence>
<reference evidence="10" key="1">
    <citation type="journal article" date="2013" name="Proc. Natl. Acad. Sci. U.S.A.">
        <title>Improving the coverage of the cyanobacterial phylum using diversity-driven genome sequencing.</title>
        <authorList>
            <person name="Shih P.M."/>
            <person name="Wu D."/>
            <person name="Latifi A."/>
            <person name="Axen S.D."/>
            <person name="Fewer D.P."/>
            <person name="Talla E."/>
            <person name="Calteau A."/>
            <person name="Cai F."/>
            <person name="Tandeau de Marsac N."/>
            <person name="Rippka R."/>
            <person name="Herdman M."/>
            <person name="Sivonen K."/>
            <person name="Coursin T."/>
            <person name="Laurent T."/>
            <person name="Goodwin L."/>
            <person name="Nolan M."/>
            <person name="Davenport K.W."/>
            <person name="Han C.S."/>
            <person name="Rubin E.M."/>
            <person name="Eisen J.A."/>
            <person name="Woyke T."/>
            <person name="Gugger M."/>
            <person name="Kerfeld C.A."/>
        </authorList>
    </citation>
    <scope>NUCLEOTIDE SEQUENCE [LARGE SCALE GENOMIC DNA]</scope>
    <source>
        <strain evidence="10">ATCC 29371 / PCC 7437</strain>
        <plasmid evidence="10">Plasmid pSTA7437.01</plasmid>
    </source>
</reference>
<feature type="domain" description="3'-5' exonuclease" evidence="7">
    <location>
        <begin position="57"/>
        <end position="229"/>
    </location>
</feature>
<evidence type="ECO:0000313" key="9">
    <source>
        <dbReference type="EMBL" id="AFZ38031.1"/>
    </source>
</evidence>
<keyword evidence="9" id="KW-0239">DNA-directed DNA polymerase</keyword>
<dbReference type="SUPFAM" id="SSF56672">
    <property type="entry name" value="DNA/RNA polymerases"/>
    <property type="match status" value="1"/>
</dbReference>
<dbReference type="InterPro" id="IPR036397">
    <property type="entry name" value="RNaseH_sf"/>
</dbReference>
<dbReference type="AlphaFoldDB" id="K9Y0W1"/>
<dbReference type="OrthoDB" id="9806424at2"/>
<dbReference type="EMBL" id="CP003654">
    <property type="protein sequence ID" value="AFZ38031.1"/>
    <property type="molecule type" value="Genomic_DNA"/>
</dbReference>
<geneLocation type="plasmid" evidence="9 10">
    <name>pSTA7437.01</name>
</geneLocation>
<evidence type="ECO:0000256" key="1">
    <source>
        <dbReference type="ARBA" id="ARBA00007705"/>
    </source>
</evidence>
<dbReference type="RefSeq" id="WP_015211940.1">
    <property type="nucleotide sequence ID" value="NC_019765.1"/>
</dbReference>
<dbReference type="Gene3D" id="3.30.70.370">
    <property type="match status" value="1"/>
</dbReference>
<sequence>MNSQPIAIAANKIICKYRSHDKKDSADAFYSSKETEILLKRYRLKQPARVKSINAKYHLVTNVEQLRKLLDPLIDTIEKFGIDTETTGLDPHTSKVRLVQIAVLKHPVLVIDLAAIDQTGLTPLKQLLASNCLKIGHNLKFDLMMLKSTGFNLEPPYFDTYLEYKVLTAGLKRSNTLETLVQKLLRVKLNKSAQTSDFSRSLGKEQLQYAANDAAVLLPLHRQLTRHLSKAKLTATAQTEFNCLRAVAQMELNGVRLDLDKWQLLKQDLLQQQARLEEKLQAHLVTRNCSTDTLLAELGIRVNLSSPKQVVAAFNRLGIDVKSTSVRELIPLAQDYPVIRWLLEYRSLTTKINTFSVGLPQFIHPVTERIQGHWWQMGARSGRFSCREPNLTNIPRDIFTRRCFTAAPGNVIIKADYSQIELRLMAKASGDRRMIAAYRHGEDLHRLTASFLFDKLIENIVDEERKLGKIVNFGLIYGMGVAKFCLTTAKKHDIYLSKFQASQFRQKFFLLYEGVAAYHQRIRREWQAGTRISYSLDGRRRVWSKRTRPTLNELLNHPIQGTNATIIKRAIALLDSTLLAKVPQVKLILVVHDEIVLEVPRSLADRVARCLSDCAIRAAKPILAPIPVEVEVKVLDSWGDR</sequence>
<evidence type="ECO:0000256" key="6">
    <source>
        <dbReference type="SAM" id="Coils"/>
    </source>
</evidence>
<evidence type="ECO:0000259" key="8">
    <source>
        <dbReference type="SMART" id="SM00482"/>
    </source>
</evidence>
<dbReference type="InterPro" id="IPR002298">
    <property type="entry name" value="DNA_polymerase_A"/>
</dbReference>
<organism evidence="9 10">
    <name type="scientific">Stanieria cyanosphaera (strain ATCC 29371 / PCC 7437)</name>
    <dbReference type="NCBI Taxonomy" id="111780"/>
    <lineage>
        <taxon>Bacteria</taxon>
        <taxon>Bacillati</taxon>
        <taxon>Cyanobacteriota</taxon>
        <taxon>Cyanophyceae</taxon>
        <taxon>Pleurocapsales</taxon>
        <taxon>Dermocarpellaceae</taxon>
        <taxon>Stanieria</taxon>
    </lineage>
</organism>
<dbReference type="Gene3D" id="1.20.1060.10">
    <property type="entry name" value="Taq DNA Polymerase, Chain T, domain 4"/>
    <property type="match status" value="1"/>
</dbReference>
<protein>
    <recommendedName>
        <fullName evidence="3">DNA polymerase I</fullName>
        <ecNumber evidence="2">2.7.7.7</ecNumber>
    </recommendedName>
</protein>
<evidence type="ECO:0000256" key="5">
    <source>
        <dbReference type="ARBA" id="ARBA00049244"/>
    </source>
</evidence>
<dbReference type="HOGENOM" id="CLU_004675_2_6_3"/>
<keyword evidence="10" id="KW-1185">Reference proteome</keyword>
<dbReference type="Pfam" id="PF00476">
    <property type="entry name" value="DNA_pol_A"/>
    <property type="match status" value="1"/>
</dbReference>
<feature type="coiled-coil region" evidence="6">
    <location>
        <begin position="259"/>
        <end position="286"/>
    </location>
</feature>
<dbReference type="EC" id="2.7.7.7" evidence="2"/>
<dbReference type="Proteomes" id="UP000010473">
    <property type="component" value="Plasmid pSTA7437.01"/>
</dbReference>
<keyword evidence="9" id="KW-0808">Transferase</keyword>
<dbReference type="PRINTS" id="PR00868">
    <property type="entry name" value="DNAPOLI"/>
</dbReference>
<dbReference type="SMART" id="SM00474">
    <property type="entry name" value="35EXOc"/>
    <property type="match status" value="1"/>
</dbReference>
<dbReference type="PATRIC" id="fig|111780.3.peg.4728"/>
<evidence type="ECO:0000256" key="2">
    <source>
        <dbReference type="ARBA" id="ARBA00012417"/>
    </source>
</evidence>
<dbReference type="GO" id="GO:0006302">
    <property type="term" value="P:double-strand break repair"/>
    <property type="evidence" value="ECO:0007669"/>
    <property type="project" value="TreeGrafter"/>
</dbReference>
<comment type="similarity">
    <text evidence="1">Belongs to the DNA polymerase type-A family.</text>
</comment>
<dbReference type="PANTHER" id="PTHR10133:SF27">
    <property type="entry name" value="DNA POLYMERASE NU"/>
    <property type="match status" value="1"/>
</dbReference>
<evidence type="ECO:0000259" key="7">
    <source>
        <dbReference type="SMART" id="SM00474"/>
    </source>
</evidence>
<dbReference type="InterPro" id="IPR012337">
    <property type="entry name" value="RNaseH-like_sf"/>
</dbReference>
<dbReference type="SMART" id="SM00482">
    <property type="entry name" value="POLAc"/>
    <property type="match status" value="1"/>
</dbReference>
<feature type="domain" description="DNA-directed DNA polymerase family A palm" evidence="8">
    <location>
        <begin position="397"/>
        <end position="603"/>
    </location>
</feature>
<dbReference type="GO" id="GO:0003677">
    <property type="term" value="F:DNA binding"/>
    <property type="evidence" value="ECO:0007669"/>
    <property type="project" value="InterPro"/>
</dbReference>
<comment type="catalytic activity">
    <reaction evidence="5">
        <text>DNA(n) + a 2'-deoxyribonucleoside 5'-triphosphate = DNA(n+1) + diphosphate</text>
        <dbReference type="Rhea" id="RHEA:22508"/>
        <dbReference type="Rhea" id="RHEA-COMP:17339"/>
        <dbReference type="Rhea" id="RHEA-COMP:17340"/>
        <dbReference type="ChEBI" id="CHEBI:33019"/>
        <dbReference type="ChEBI" id="CHEBI:61560"/>
        <dbReference type="ChEBI" id="CHEBI:173112"/>
        <dbReference type="EC" id="2.7.7.7"/>
    </reaction>
</comment>
<dbReference type="GO" id="GO:0003887">
    <property type="term" value="F:DNA-directed DNA polymerase activity"/>
    <property type="evidence" value="ECO:0007669"/>
    <property type="project" value="UniProtKB-KW"/>
</dbReference>
<evidence type="ECO:0000256" key="4">
    <source>
        <dbReference type="ARBA" id="ARBA00022705"/>
    </source>
</evidence>
<dbReference type="InterPro" id="IPR043502">
    <property type="entry name" value="DNA/RNA_pol_sf"/>
</dbReference>
<dbReference type="InterPro" id="IPR002562">
    <property type="entry name" value="3'-5'_exonuclease_dom"/>
</dbReference>
<proteinExistence type="inferred from homology"/>
<accession>K9Y0W1</accession>
<dbReference type="Pfam" id="PF01612">
    <property type="entry name" value="DNA_pol_A_exo1"/>
    <property type="match status" value="1"/>
</dbReference>
<dbReference type="GO" id="GO:0008408">
    <property type="term" value="F:3'-5' exonuclease activity"/>
    <property type="evidence" value="ECO:0007669"/>
    <property type="project" value="InterPro"/>
</dbReference>
<gene>
    <name evidence="9" type="ordered locus">Sta7437_4572</name>
</gene>
<dbReference type="KEGG" id="scs:Sta7437_4572"/>
<dbReference type="SUPFAM" id="SSF53098">
    <property type="entry name" value="Ribonuclease H-like"/>
    <property type="match status" value="1"/>
</dbReference>
<dbReference type="Gene3D" id="3.30.420.10">
    <property type="entry name" value="Ribonuclease H-like superfamily/Ribonuclease H"/>
    <property type="match status" value="1"/>
</dbReference>
<keyword evidence="4" id="KW-0235">DNA replication</keyword>
<name>K9Y0W1_STAC7</name>
<keyword evidence="9" id="KW-0614">Plasmid</keyword>
<dbReference type="PANTHER" id="PTHR10133">
    <property type="entry name" value="DNA POLYMERASE I"/>
    <property type="match status" value="1"/>
</dbReference>